<evidence type="ECO:0000256" key="1">
    <source>
        <dbReference type="SAM" id="MobiDB-lite"/>
    </source>
</evidence>
<dbReference type="InterPro" id="IPR040976">
    <property type="entry name" value="Pkinase_fungal"/>
</dbReference>
<dbReference type="OrthoDB" id="5584477at2759"/>
<dbReference type="PANTHER" id="PTHR38248:SF2">
    <property type="entry name" value="FUNK1 11"/>
    <property type="match status" value="1"/>
</dbReference>
<feature type="region of interest" description="Disordered" evidence="1">
    <location>
        <begin position="234"/>
        <end position="310"/>
    </location>
</feature>
<dbReference type="Proteomes" id="UP000186601">
    <property type="component" value="Unassembled WGS sequence"/>
</dbReference>
<sequence length="860" mass="98225">MPPVLQDTEALPPEDLTELLFEPGLFRGVEGSHPRVNMASTLVTSHTIDSVHPYVKEDLIYSTQDIPYNRWLNAIFDLSPQKVDKWVAHIMRNKWFQDAIVQKALYRYSMAGDELALYDPFICLAKRILELAKSTKLPEIDDTFPIHDIELADTHKKPVRTILEHEGLGAKRSPDLLLLRAAHAKKLFPQGKKAAPGVLWADILAFFELKYSVRDTADMPSILKRTIENRGMKYPPTFKITKTQTPKPSAITSSRNVGTSPVLTAATHDSSSEESASEAETLSRNEAQASRTAKKRTRSSKSSDVTLHGTCSKKSSLSQASVNGRIQAGGYALEVMSCSYGTRVFCIGNVIKDDKMSLWYYDASGYIRTRETLSIFEDFEKVAAVLVALASCTPSQFGAMPSIIKPPSSAPYPRSFPPASLEGYTLTMKHPETSENVHVTLEDPIFAQYVLVGRRTFLYGIRTSPPLHRKKLIIKFSYQIPTRQAEQELVKKAHLAGVEHLPEIHLWEDLWQMSDGVRKLFYEDEKELPFQDRTLRAIVYTRYTPIVELFSKSCKFLPLMVDQMLDCLHDLRYKANILHRDVSKNNIMYEMRDNRPHFILIDYDLAKEITGLDVHRNSSTGKHRTGTLPFMAYELVEDISKYGKSGHIPVVHRLRYDFESLFWVALWCAVKMPPGRDKQEQKQFNMIVKEWESGLLGTLAKSKRTFCTQAKQMKDLELPASSEHLRPWFRSWCKVMKTADSRLEDYEEALEKPQRLLPFDMETVDGLLTRDSIKKGLGVVVYSAEEALELQETDGVEHIVSNGPYDEESNVSYDEESDRPYDEESNDYQRARRCCSLTWFLDWCWPEQAKYPLGRLSDVR</sequence>
<gene>
    <name evidence="3" type="ORF">PHLCEN_2v10287</name>
</gene>
<comment type="caution">
    <text evidence="3">The sequence shown here is derived from an EMBL/GenBank/DDBJ whole genome shotgun (WGS) entry which is preliminary data.</text>
</comment>
<dbReference type="PANTHER" id="PTHR38248">
    <property type="entry name" value="FUNK1 6"/>
    <property type="match status" value="1"/>
</dbReference>
<organism evidence="3 4">
    <name type="scientific">Hermanssonia centrifuga</name>
    <dbReference type="NCBI Taxonomy" id="98765"/>
    <lineage>
        <taxon>Eukaryota</taxon>
        <taxon>Fungi</taxon>
        <taxon>Dikarya</taxon>
        <taxon>Basidiomycota</taxon>
        <taxon>Agaricomycotina</taxon>
        <taxon>Agaricomycetes</taxon>
        <taxon>Polyporales</taxon>
        <taxon>Meruliaceae</taxon>
        <taxon>Hermanssonia</taxon>
    </lineage>
</organism>
<name>A0A2R6NNJ8_9APHY</name>
<dbReference type="InterPro" id="IPR000719">
    <property type="entry name" value="Prot_kinase_dom"/>
</dbReference>
<dbReference type="GO" id="GO:0005524">
    <property type="term" value="F:ATP binding"/>
    <property type="evidence" value="ECO:0007669"/>
    <property type="project" value="InterPro"/>
</dbReference>
<dbReference type="EMBL" id="MLYV02001051">
    <property type="protein sequence ID" value="PSR73890.1"/>
    <property type="molecule type" value="Genomic_DNA"/>
</dbReference>
<dbReference type="AlphaFoldDB" id="A0A2R6NNJ8"/>
<dbReference type="PROSITE" id="PS50011">
    <property type="entry name" value="PROTEIN_KINASE_DOM"/>
    <property type="match status" value="1"/>
</dbReference>
<protein>
    <recommendedName>
        <fullName evidence="2">Protein kinase domain-containing protein</fullName>
    </recommendedName>
</protein>
<evidence type="ECO:0000259" key="2">
    <source>
        <dbReference type="PROSITE" id="PS50011"/>
    </source>
</evidence>
<dbReference type="InterPro" id="IPR011009">
    <property type="entry name" value="Kinase-like_dom_sf"/>
</dbReference>
<feature type="compositionally biased region" description="Acidic residues" evidence="1">
    <location>
        <begin position="805"/>
        <end position="817"/>
    </location>
</feature>
<evidence type="ECO:0000313" key="4">
    <source>
        <dbReference type="Proteomes" id="UP000186601"/>
    </source>
</evidence>
<dbReference type="GO" id="GO:0004672">
    <property type="term" value="F:protein kinase activity"/>
    <property type="evidence" value="ECO:0007669"/>
    <property type="project" value="InterPro"/>
</dbReference>
<evidence type="ECO:0000313" key="3">
    <source>
        <dbReference type="EMBL" id="PSR73890.1"/>
    </source>
</evidence>
<feature type="region of interest" description="Disordered" evidence="1">
    <location>
        <begin position="800"/>
        <end position="825"/>
    </location>
</feature>
<dbReference type="Pfam" id="PF17667">
    <property type="entry name" value="Pkinase_fungal"/>
    <property type="match status" value="2"/>
</dbReference>
<dbReference type="Gene3D" id="1.10.510.10">
    <property type="entry name" value="Transferase(Phosphotransferase) domain 1"/>
    <property type="match status" value="1"/>
</dbReference>
<proteinExistence type="predicted"/>
<feature type="domain" description="Protein kinase" evidence="2">
    <location>
        <begin position="446"/>
        <end position="729"/>
    </location>
</feature>
<dbReference type="SUPFAM" id="SSF56112">
    <property type="entry name" value="Protein kinase-like (PK-like)"/>
    <property type="match status" value="1"/>
</dbReference>
<keyword evidence="4" id="KW-1185">Reference proteome</keyword>
<reference evidence="3 4" key="1">
    <citation type="submission" date="2018-02" db="EMBL/GenBank/DDBJ databases">
        <title>Genome sequence of the basidiomycete white-rot fungus Phlebia centrifuga.</title>
        <authorList>
            <person name="Granchi Z."/>
            <person name="Peng M."/>
            <person name="de Vries R.P."/>
            <person name="Hilden K."/>
            <person name="Makela M.R."/>
            <person name="Grigoriev I."/>
            <person name="Riley R."/>
        </authorList>
    </citation>
    <scope>NUCLEOTIDE SEQUENCE [LARGE SCALE GENOMIC DNA]</scope>
    <source>
        <strain evidence="3 4">FBCC195</strain>
    </source>
</reference>
<feature type="compositionally biased region" description="Polar residues" evidence="1">
    <location>
        <begin position="240"/>
        <end position="262"/>
    </location>
</feature>
<accession>A0A2R6NNJ8</accession>